<accession>A0A6V7WYX8</accession>
<keyword evidence="1" id="KW-0863">Zinc-finger</keyword>
<dbReference type="PANTHER" id="PTHR47331">
    <property type="entry name" value="PHD-TYPE DOMAIN-CONTAINING PROTEIN"/>
    <property type="match status" value="1"/>
</dbReference>
<keyword evidence="2" id="KW-0175">Coiled coil</keyword>
<feature type="region of interest" description="Disordered" evidence="3">
    <location>
        <begin position="506"/>
        <end position="543"/>
    </location>
</feature>
<feature type="coiled-coil region" evidence="2">
    <location>
        <begin position="51"/>
        <end position="78"/>
    </location>
</feature>
<feature type="compositionally biased region" description="Polar residues" evidence="3">
    <location>
        <begin position="506"/>
        <end position="525"/>
    </location>
</feature>
<keyword evidence="1" id="KW-0479">Metal-binding</keyword>
<dbReference type="OrthoDB" id="427960at2759"/>
<feature type="compositionally biased region" description="Polar residues" evidence="3">
    <location>
        <begin position="121"/>
        <end position="140"/>
    </location>
</feature>
<feature type="domain" description="CCHC-type" evidence="4">
    <location>
        <begin position="402"/>
        <end position="417"/>
    </location>
</feature>
<protein>
    <recommendedName>
        <fullName evidence="4">CCHC-type domain-containing protein</fullName>
    </recommendedName>
</protein>
<evidence type="ECO:0000259" key="4">
    <source>
        <dbReference type="PROSITE" id="PS50158"/>
    </source>
</evidence>
<evidence type="ECO:0000313" key="8">
    <source>
        <dbReference type="Proteomes" id="UP000580250"/>
    </source>
</evidence>
<evidence type="ECO:0000256" key="1">
    <source>
        <dbReference type="PROSITE-ProRule" id="PRU00047"/>
    </source>
</evidence>
<name>A0A6V7WYX8_MELEN</name>
<dbReference type="Proteomes" id="UP000580250">
    <property type="component" value="Unassembled WGS sequence"/>
</dbReference>
<evidence type="ECO:0000313" key="6">
    <source>
        <dbReference type="EMBL" id="CAD2192240.1"/>
    </source>
</evidence>
<evidence type="ECO:0000256" key="2">
    <source>
        <dbReference type="SAM" id="Coils"/>
    </source>
</evidence>
<dbReference type="GO" id="GO:0003676">
    <property type="term" value="F:nucleic acid binding"/>
    <property type="evidence" value="ECO:0007669"/>
    <property type="project" value="InterPro"/>
</dbReference>
<dbReference type="Pfam" id="PF03564">
    <property type="entry name" value="DUF1759"/>
    <property type="match status" value="1"/>
</dbReference>
<proteinExistence type="predicted"/>
<feature type="compositionally biased region" description="Polar residues" evidence="3">
    <location>
        <begin position="1033"/>
        <end position="1052"/>
    </location>
</feature>
<dbReference type="EMBL" id="CAJEWN010000931">
    <property type="protein sequence ID" value="CAD2192238.1"/>
    <property type="molecule type" value="Genomic_DNA"/>
</dbReference>
<dbReference type="SMART" id="SM00343">
    <property type="entry name" value="ZnF_C2HC"/>
    <property type="match status" value="2"/>
</dbReference>
<dbReference type="PROSITE" id="PS50158">
    <property type="entry name" value="ZF_CCHC"/>
    <property type="match status" value="1"/>
</dbReference>
<sequence length="1300" mass="145338">MPSSKPITSQLGPAIKVLKQHLAAANALLRAGSGRDIAQLRAMSHHLSRTLDRVNALNEKWTSLIDRLEGQALAIEERIYREFPPLPPEEGQQPRPKHFMEIAEQARRALNQINTLLEPSTIASSSDQTPCSDQTLSNQKPEQHKYVPAHQQINQQLNQQIIQQINQQSYIRLPELRLDPFSGDPKKWPTFWQLFSANIHQSSLSKISKMSYLLTFLKGPAKDLVAGFILSNENYDQVLDLLQSRYGDTRAITEALEAELMNLQQTNESPKSLRTFVDTIETICRQLEAFGHVDTSPFISTVIKSRLPESILGKLIEKERSSGLRWNCAQLRGELRELVEIQEEVQRCTTLHQVTQDISMPTPPIKLSDAAPKENHEPIDTFRAHSHQIQKTNCPTRGSRSCSLCGNPGHSPSKCPEYSTPQDRKCRLEEQNRCLRCLREGHVALGCPSLIPCMHCQGSHHLLVCMKASLSIHGKTSNNQENHSQPSATLESSPANHLITTKQLTPQAVKQPNQPFSSKANQNKGQEPGACRKTKKTAPASTSRLVEDFSSQPVLELSEHNSYIAQSILEHLRPSIPVRKGLESKRATTVSATLSSITEVPALSHILASGKNKPTGSKCLAPPSQASTMATVTSNMVTPTNQKPHVALTVGRPVSLNTQDSKCMDPIVIHPPQSTLIQEGIYESNQNTNHEKAEFNTINSPNQEQNMASRKSHQRLTSPRSFDNSRLFNINTLQSISLILGKAEASPFVSKLVSEHRPLTTEVLKLFLLVREKFLSAWTVQCSSPSNNQCRLPSIGLAAYFCYLLTFLIKAYILLCHTVATLIVPTFLHTLADGEGDANPNDKRVAIPPIINPAQITAQSEWLMQSYRTPLINNFEKFSHTKKSLFEGTSIIWRPKWPASIRHELSNITDMVVCTISSHNNRPFLEMPVIIKLIIIFKRLLSQLSRAIPNWKTRKKRLKAQPTLKQTLPGTTELTNNYLIIPLAFKISSRPAGTRPSSHKLELGRPQGNSYPQAIFKYYRIARGKSPVRQRYQHQPGQKPGTSRNDSASGRNTIFIPLDRSPSTQPLKARPFLTQGGLRVNKHEEFRRILIPRIPRLNKSIITTFHVALEIPTLTSNLLCFQSISCLTTTSQQKLYYMKSISTKESSSINKDKYNQQEIHLFIPGLIPVINAIIKDPKGQHFRQRSDWIIQIQIAAGNSSSTSLGMPTISKIANHQGTSTTEPSLPTHLAIQQSAFNQFLPKASCGVESEIVRDLNGIPPETHIQDNQPRSVSVPPCLLLKLSEINPWHLCHRSIQLGAP</sequence>
<feature type="region of interest" description="Disordered" evidence="3">
    <location>
        <begin position="121"/>
        <end position="147"/>
    </location>
</feature>
<organism evidence="5 8">
    <name type="scientific">Meloidogyne enterolobii</name>
    <name type="common">Root-knot nematode worm</name>
    <name type="synonym">Meloidogyne mayaguensis</name>
    <dbReference type="NCBI Taxonomy" id="390850"/>
    <lineage>
        <taxon>Eukaryota</taxon>
        <taxon>Metazoa</taxon>
        <taxon>Ecdysozoa</taxon>
        <taxon>Nematoda</taxon>
        <taxon>Chromadorea</taxon>
        <taxon>Rhabditida</taxon>
        <taxon>Tylenchina</taxon>
        <taxon>Tylenchomorpha</taxon>
        <taxon>Tylenchoidea</taxon>
        <taxon>Meloidogynidae</taxon>
        <taxon>Meloidogyninae</taxon>
        <taxon>Meloidogyne</taxon>
    </lineage>
</organism>
<dbReference type="InterPro" id="IPR001878">
    <property type="entry name" value="Znf_CCHC"/>
</dbReference>
<dbReference type="Gene3D" id="4.10.60.10">
    <property type="entry name" value="Zinc finger, CCHC-type"/>
    <property type="match status" value="1"/>
</dbReference>
<gene>
    <name evidence="5" type="ORF">MENT_LOCUS45116</name>
    <name evidence="6" type="ORF">MENT_LOCUS45118</name>
    <name evidence="7" type="ORF">MENT_LOCUS46295</name>
</gene>
<dbReference type="GO" id="GO:0008270">
    <property type="term" value="F:zinc ion binding"/>
    <property type="evidence" value="ECO:0007669"/>
    <property type="project" value="UniProtKB-KW"/>
</dbReference>
<keyword evidence="1" id="KW-0862">Zinc</keyword>
<dbReference type="InterPro" id="IPR005312">
    <property type="entry name" value="DUF1759"/>
</dbReference>
<dbReference type="EMBL" id="CAJEWN010000931">
    <property type="protein sequence ID" value="CAD2192240.1"/>
    <property type="molecule type" value="Genomic_DNA"/>
</dbReference>
<evidence type="ECO:0000256" key="3">
    <source>
        <dbReference type="SAM" id="MobiDB-lite"/>
    </source>
</evidence>
<feature type="region of interest" description="Disordered" evidence="3">
    <location>
        <begin position="697"/>
        <end position="719"/>
    </location>
</feature>
<evidence type="ECO:0000313" key="7">
    <source>
        <dbReference type="EMBL" id="CAD2193352.1"/>
    </source>
</evidence>
<comment type="caution">
    <text evidence="5">The sequence shown here is derived from an EMBL/GenBank/DDBJ whole genome shotgun (WGS) entry which is preliminary data.</text>
</comment>
<evidence type="ECO:0000313" key="5">
    <source>
        <dbReference type="EMBL" id="CAD2192238.1"/>
    </source>
</evidence>
<reference evidence="5 8" key="1">
    <citation type="submission" date="2020-08" db="EMBL/GenBank/DDBJ databases">
        <authorList>
            <person name="Koutsovoulos G."/>
            <person name="Danchin GJ E."/>
        </authorList>
    </citation>
    <scope>NUCLEOTIDE SEQUENCE [LARGE SCALE GENOMIC DNA]</scope>
</reference>
<dbReference type="EMBL" id="CAJEWN010001023">
    <property type="protein sequence ID" value="CAD2193352.1"/>
    <property type="molecule type" value="Genomic_DNA"/>
</dbReference>
<feature type="region of interest" description="Disordered" evidence="3">
    <location>
        <begin position="1027"/>
        <end position="1060"/>
    </location>
</feature>